<dbReference type="Pfam" id="PF07883">
    <property type="entry name" value="Cupin_2"/>
    <property type="match status" value="1"/>
</dbReference>
<reference evidence="2" key="1">
    <citation type="journal article" date="2014" name="Front. Microbiol.">
        <title>High frequency of phylogenetically diverse reductive dehalogenase-homologous genes in deep subseafloor sedimentary metagenomes.</title>
        <authorList>
            <person name="Kawai M."/>
            <person name="Futagami T."/>
            <person name="Toyoda A."/>
            <person name="Takaki Y."/>
            <person name="Nishi S."/>
            <person name="Hori S."/>
            <person name="Arai W."/>
            <person name="Tsubouchi T."/>
            <person name="Morono Y."/>
            <person name="Uchiyama I."/>
            <person name="Ito T."/>
            <person name="Fujiyama A."/>
            <person name="Inagaki F."/>
            <person name="Takami H."/>
        </authorList>
    </citation>
    <scope>NUCLEOTIDE SEQUENCE</scope>
    <source>
        <strain evidence="2">Expedition CK06-06</strain>
    </source>
</reference>
<gene>
    <name evidence="2" type="ORF">S01H4_19493</name>
</gene>
<dbReference type="InterPro" id="IPR014710">
    <property type="entry name" value="RmlC-like_jellyroll"/>
</dbReference>
<dbReference type="EMBL" id="BART01008698">
    <property type="protein sequence ID" value="GAG56834.1"/>
    <property type="molecule type" value="Genomic_DNA"/>
</dbReference>
<dbReference type="InterPro" id="IPR013096">
    <property type="entry name" value="Cupin_2"/>
</dbReference>
<name>X0YKW9_9ZZZZ</name>
<dbReference type="InterPro" id="IPR011051">
    <property type="entry name" value="RmlC_Cupin_sf"/>
</dbReference>
<sequence length="110" mass="12327">MVHQQLFTEGGHVLLGAVRAHAVDMQTHPPHGVKPIHTNPEETMYFLRGQGEAVSEDVRFKVRPGSLAYTPEGATMGIFNTHDTDPLQYLCMEFAEQDKSWSDRGYQGKV</sequence>
<comment type="caution">
    <text evidence="2">The sequence shown here is derived from an EMBL/GenBank/DDBJ whole genome shotgun (WGS) entry which is preliminary data.</text>
</comment>
<dbReference type="Gene3D" id="2.60.120.10">
    <property type="entry name" value="Jelly Rolls"/>
    <property type="match status" value="1"/>
</dbReference>
<dbReference type="AlphaFoldDB" id="X0YKW9"/>
<feature type="domain" description="Cupin type-2" evidence="1">
    <location>
        <begin position="27"/>
        <end position="92"/>
    </location>
</feature>
<proteinExistence type="predicted"/>
<evidence type="ECO:0000259" key="1">
    <source>
        <dbReference type="Pfam" id="PF07883"/>
    </source>
</evidence>
<organism evidence="2">
    <name type="scientific">marine sediment metagenome</name>
    <dbReference type="NCBI Taxonomy" id="412755"/>
    <lineage>
        <taxon>unclassified sequences</taxon>
        <taxon>metagenomes</taxon>
        <taxon>ecological metagenomes</taxon>
    </lineage>
</organism>
<accession>X0YKW9</accession>
<evidence type="ECO:0000313" key="2">
    <source>
        <dbReference type="EMBL" id="GAG56834.1"/>
    </source>
</evidence>
<protein>
    <recommendedName>
        <fullName evidence="1">Cupin type-2 domain-containing protein</fullName>
    </recommendedName>
</protein>
<dbReference type="SUPFAM" id="SSF51182">
    <property type="entry name" value="RmlC-like cupins"/>
    <property type="match status" value="1"/>
</dbReference>